<proteinExistence type="predicted"/>
<dbReference type="InterPro" id="IPR052387">
    <property type="entry name" value="Fibrocystin"/>
</dbReference>
<sequence>MLLVNNDEAAIEGKRLMNGNSYDPTTGPLYRNSTIVGYEPDLNNGTSDCHTRAVILPWAPGLTIENMVMKNFNSQNCTAIHGTVITCQCRKLCGGYEYLFKDIKWEDTNNRAEFRWHGDFSLRDVDRSLTDGIPNVPKLPGSLVVGKANHSPTDKCGPSAPGAGDLGSAFDQGAVPGVCCLPDVTALRYAVDQTNPLVLMGSNMTVTLLDGGTEEVPFKSEALTDKQAWMTTLVNNRTYIVNWDARSSFTNFSYIGYLENFRVNQLVDEALIYLVFRKI</sequence>
<dbReference type="PANTHER" id="PTHR46769:SF2">
    <property type="entry name" value="FIBROCYSTIN-L ISOFORM 2 PRECURSOR-RELATED"/>
    <property type="match status" value="1"/>
</dbReference>
<organism evidence="4">
    <name type="scientific">Schistosoma curassoni</name>
    <dbReference type="NCBI Taxonomy" id="6186"/>
    <lineage>
        <taxon>Eukaryota</taxon>
        <taxon>Metazoa</taxon>
        <taxon>Spiralia</taxon>
        <taxon>Lophotrochozoa</taxon>
        <taxon>Platyhelminthes</taxon>
        <taxon>Trematoda</taxon>
        <taxon>Digenea</taxon>
        <taxon>Strigeidida</taxon>
        <taxon>Schistosomatoidea</taxon>
        <taxon>Schistosomatidae</taxon>
        <taxon>Schistosoma</taxon>
    </lineage>
</organism>
<dbReference type="WBParaSite" id="SCUD_0000432801-mRNA-1">
    <property type="protein sequence ID" value="SCUD_0000432801-mRNA-1"/>
    <property type="gene ID" value="SCUD_0000432801"/>
</dbReference>
<gene>
    <name evidence="2" type="ORF">SCUD_LOCUS4328</name>
</gene>
<dbReference type="Proteomes" id="UP000279833">
    <property type="component" value="Unassembled WGS sequence"/>
</dbReference>
<accession>A0A183JNP2</accession>
<evidence type="ECO:0000313" key="4">
    <source>
        <dbReference type="WBParaSite" id="SCUD_0000432801-mRNA-1"/>
    </source>
</evidence>
<evidence type="ECO:0000313" key="2">
    <source>
        <dbReference type="EMBL" id="VDO88165.1"/>
    </source>
</evidence>
<evidence type="ECO:0000256" key="1">
    <source>
        <dbReference type="ARBA" id="ARBA00022729"/>
    </source>
</evidence>
<keyword evidence="1" id="KW-0732">Signal</keyword>
<reference evidence="2 3" key="2">
    <citation type="submission" date="2018-11" db="EMBL/GenBank/DDBJ databases">
        <authorList>
            <consortium name="Pathogen Informatics"/>
        </authorList>
    </citation>
    <scope>NUCLEOTIDE SEQUENCE [LARGE SCALE GENOMIC DNA]</scope>
    <source>
        <strain evidence="2">Dakar</strain>
        <strain evidence="3">Dakar, Senegal</strain>
    </source>
</reference>
<dbReference type="AlphaFoldDB" id="A0A183JNP2"/>
<keyword evidence="3" id="KW-1185">Reference proteome</keyword>
<protein>
    <submittedName>
        <fullName evidence="2 4">Uncharacterized protein</fullName>
    </submittedName>
</protein>
<name>A0A183JNP2_9TREM</name>
<dbReference type="PANTHER" id="PTHR46769">
    <property type="entry name" value="POLYCYSTIC KIDNEY AND HEPATIC DISEASE 1 (AUTOSOMAL RECESSIVE)-LIKE 1"/>
    <property type="match status" value="1"/>
</dbReference>
<dbReference type="STRING" id="6186.A0A183JNP2"/>
<reference evidence="4" key="1">
    <citation type="submission" date="2016-06" db="UniProtKB">
        <authorList>
            <consortium name="WormBaseParasite"/>
        </authorList>
    </citation>
    <scope>IDENTIFICATION</scope>
</reference>
<evidence type="ECO:0000313" key="3">
    <source>
        <dbReference type="Proteomes" id="UP000279833"/>
    </source>
</evidence>
<dbReference type="EMBL" id="UZAK01005643">
    <property type="protein sequence ID" value="VDO88165.1"/>
    <property type="molecule type" value="Genomic_DNA"/>
</dbReference>